<dbReference type="Gene3D" id="3.30.420.10">
    <property type="entry name" value="Ribonuclease H-like superfamily/Ribonuclease H"/>
    <property type="match status" value="1"/>
</dbReference>
<dbReference type="SUPFAM" id="SSF57756">
    <property type="entry name" value="Retrovirus zinc finger-like domains"/>
    <property type="match status" value="1"/>
</dbReference>
<dbReference type="InterPro" id="IPR043128">
    <property type="entry name" value="Rev_trsase/Diguanyl_cyclase"/>
</dbReference>
<sequence length="1010" mass="114127">MDKAANLSAQLSRHEKDLKDTLSRSRHSHSTPIPGFASDSGIITTQRTDKRSVDKTTPIHSSPVDPHYIGIDARPKIFQNVVASNQLKPHDIQIVKENPVNLSDKKSPGTAPGPSMSKRRDIKVATYDGSGDWNDYRSHFEACSSINGWDNLKKGLYLAASLRGQAQGVLGDLSDDKKIHFDQLVRSLEESFAPPNQSELYRVQLKERKQRASESLPELGQTIRRLVNKAYPTVPEEVKETLAKEHFLNAFINTEMRIKIKRSQPPDLNSAICLAVELETFYRAEKQFEVGKGHLRVVDNNEQVIRESECHDRLSDKIEGMLTAFNDQFSNMRKELDEFKNKANMSGPVDRSKFLCYNCGIPGHMARNCNAPRNRRQNNQGSPGPSVRRTNNRSGKALLGKSVVTSDKTVPVRLLNISDSIQVLNVGTVVGNLSRAEVVSQVDNDQDYALNNELEKLLDRSSENLGHGQKDKVTFLGHVVSESGFAADPDKIKCLKEWPVPQNVTELRSFLGLCGYYRRYIIHFSYTAKSLHQMTEKGREFLWTNDSQEAFEKLKGKLVSPPFLSHPDFSQTFILDTDASNRAISGVLSHVIDGEEHVIAYGSRTLSKTECLYCVTRQELLAVVHFVKHFRHFLYGRRFIIRTDHSSLQWLIRFKNPEGQLARWLEVISSYDMVIKHRPGTQHRNADALSRIPCKHCGFVENWEAVGSVNTVKFQGWNVMKVQDGILFREDPETNLKQVIIPMKERRKILEFAHDNRTAAHLGIKKTLARIKETFYWPGVRGDTWSYIAGCSICNKRKKPISKRKAPMQVKESGYPMERIAMGILGELPESGNKYILVISDYYTKWTESHPMPNMEATTVANILMTEVISRFSTAKEWGDHIVKCCEEKRVSTSFICKEPACTYAALLQRDLRRHNKRKHQKSAVAVTESDTDSDEIQFSQRPTASSCIDVTSATPEVASSPEIAPVRKPTKPLPVFGSAKKRQLMERLADSVVTVKVPRTTATAVRSNL</sequence>
<evidence type="ECO:0000256" key="2">
    <source>
        <dbReference type="ARBA" id="ARBA00022695"/>
    </source>
</evidence>
<dbReference type="Gene3D" id="4.10.60.10">
    <property type="entry name" value="Zinc finger, CCHC-type"/>
    <property type="match status" value="1"/>
</dbReference>
<evidence type="ECO:0000313" key="10">
    <source>
        <dbReference type="EMBL" id="CAC5401135.1"/>
    </source>
</evidence>
<dbReference type="InterPro" id="IPR041588">
    <property type="entry name" value="Integrase_H2C2"/>
</dbReference>
<dbReference type="AlphaFoldDB" id="A0A6J8CZ80"/>
<dbReference type="InterPro" id="IPR012337">
    <property type="entry name" value="RNaseH-like_sf"/>
</dbReference>
<organism evidence="10 11">
    <name type="scientific">Mytilus coruscus</name>
    <name type="common">Sea mussel</name>
    <dbReference type="NCBI Taxonomy" id="42192"/>
    <lineage>
        <taxon>Eukaryota</taxon>
        <taxon>Metazoa</taxon>
        <taxon>Spiralia</taxon>
        <taxon>Lophotrochozoa</taxon>
        <taxon>Mollusca</taxon>
        <taxon>Bivalvia</taxon>
        <taxon>Autobranchia</taxon>
        <taxon>Pteriomorphia</taxon>
        <taxon>Mytilida</taxon>
        <taxon>Mytiloidea</taxon>
        <taxon>Mytilidae</taxon>
        <taxon>Mytilinae</taxon>
        <taxon>Mytilus</taxon>
    </lineage>
</organism>
<dbReference type="EMBL" id="CACVKT020006390">
    <property type="protein sequence ID" value="CAC5401135.1"/>
    <property type="molecule type" value="Genomic_DNA"/>
</dbReference>
<feature type="region of interest" description="Disordered" evidence="8">
    <location>
        <begin position="1"/>
        <end position="66"/>
    </location>
</feature>
<evidence type="ECO:0000259" key="9">
    <source>
        <dbReference type="PROSITE" id="PS50158"/>
    </source>
</evidence>
<dbReference type="Gene3D" id="3.30.70.270">
    <property type="match status" value="1"/>
</dbReference>
<dbReference type="InterPro" id="IPR001878">
    <property type="entry name" value="Znf_CCHC"/>
</dbReference>
<dbReference type="PROSITE" id="PS50158">
    <property type="entry name" value="ZF_CCHC"/>
    <property type="match status" value="1"/>
</dbReference>
<keyword evidence="11" id="KW-1185">Reference proteome</keyword>
<reference evidence="10 11" key="1">
    <citation type="submission" date="2020-06" db="EMBL/GenBank/DDBJ databases">
        <authorList>
            <person name="Li R."/>
            <person name="Bekaert M."/>
        </authorList>
    </citation>
    <scope>NUCLEOTIDE SEQUENCE [LARGE SCALE GENOMIC DNA]</scope>
    <source>
        <strain evidence="11">wild</strain>
    </source>
</reference>
<keyword evidence="3" id="KW-0540">Nuclease</keyword>
<dbReference type="InterPro" id="IPR050951">
    <property type="entry name" value="Retrovirus_Pol_polyprotein"/>
</dbReference>
<dbReference type="GO" id="GO:0004190">
    <property type="term" value="F:aspartic-type endopeptidase activity"/>
    <property type="evidence" value="ECO:0007669"/>
    <property type="project" value="UniProtKB-KW"/>
</dbReference>
<keyword evidence="4" id="KW-0255">Endonuclease</keyword>
<feature type="domain" description="CCHC-type" evidence="9">
    <location>
        <begin position="356"/>
        <end position="369"/>
    </location>
</feature>
<proteinExistence type="predicted"/>
<dbReference type="SUPFAM" id="SSF53098">
    <property type="entry name" value="Ribonuclease H-like"/>
    <property type="match status" value="1"/>
</dbReference>
<dbReference type="InterPro" id="IPR043502">
    <property type="entry name" value="DNA/RNA_pol_sf"/>
</dbReference>
<feature type="compositionally biased region" description="Polar residues" evidence="8">
    <location>
        <begin position="377"/>
        <end position="394"/>
    </location>
</feature>
<evidence type="ECO:0000256" key="7">
    <source>
        <dbReference type="PROSITE-ProRule" id="PRU00047"/>
    </source>
</evidence>
<dbReference type="PANTHER" id="PTHR37984">
    <property type="entry name" value="PROTEIN CBG26694"/>
    <property type="match status" value="1"/>
</dbReference>
<dbReference type="FunFam" id="3.30.70.270:FF:000020">
    <property type="entry name" value="Transposon Tf2-6 polyprotein-like Protein"/>
    <property type="match status" value="1"/>
</dbReference>
<name>A0A6J8CZ80_MYTCO</name>
<keyword evidence="5" id="KW-0378">Hydrolase</keyword>
<keyword evidence="7" id="KW-0862">Zinc</keyword>
<dbReference type="CDD" id="cd09274">
    <property type="entry name" value="RNase_HI_RT_Ty3"/>
    <property type="match status" value="1"/>
</dbReference>
<feature type="compositionally biased region" description="Basic and acidic residues" evidence="8">
    <location>
        <begin position="12"/>
        <end position="23"/>
    </location>
</feature>
<dbReference type="Pfam" id="PF17921">
    <property type="entry name" value="Integrase_H2C2"/>
    <property type="match status" value="1"/>
</dbReference>
<dbReference type="InterPro" id="IPR036397">
    <property type="entry name" value="RNaseH_sf"/>
</dbReference>
<dbReference type="GO" id="GO:0006508">
    <property type="term" value="P:proteolysis"/>
    <property type="evidence" value="ECO:0007669"/>
    <property type="project" value="UniProtKB-KW"/>
</dbReference>
<evidence type="ECO:0000256" key="4">
    <source>
        <dbReference type="ARBA" id="ARBA00022759"/>
    </source>
</evidence>
<keyword evidence="7" id="KW-0863">Zinc-finger</keyword>
<evidence type="ECO:0000256" key="6">
    <source>
        <dbReference type="ARBA" id="ARBA00022918"/>
    </source>
</evidence>
<dbReference type="InterPro" id="IPR036875">
    <property type="entry name" value="Znf_CCHC_sf"/>
</dbReference>
<dbReference type="Proteomes" id="UP000507470">
    <property type="component" value="Unassembled WGS sequence"/>
</dbReference>
<feature type="region of interest" description="Disordered" evidence="8">
    <location>
        <begin position="368"/>
        <end position="397"/>
    </location>
</feature>
<evidence type="ECO:0000256" key="5">
    <source>
        <dbReference type="ARBA" id="ARBA00022801"/>
    </source>
</evidence>
<evidence type="ECO:0000256" key="3">
    <source>
        <dbReference type="ARBA" id="ARBA00022722"/>
    </source>
</evidence>
<evidence type="ECO:0000313" key="11">
    <source>
        <dbReference type="Proteomes" id="UP000507470"/>
    </source>
</evidence>
<dbReference type="SUPFAM" id="SSF56672">
    <property type="entry name" value="DNA/RNA polymerases"/>
    <property type="match status" value="1"/>
</dbReference>
<feature type="region of interest" description="Disordered" evidence="8">
    <location>
        <begin position="100"/>
        <end position="119"/>
    </location>
</feature>
<gene>
    <name evidence="10" type="ORF">MCOR_35251</name>
</gene>
<keyword evidence="1" id="KW-0808">Transferase</keyword>
<dbReference type="Pfam" id="PF00098">
    <property type="entry name" value="zf-CCHC"/>
    <property type="match status" value="1"/>
</dbReference>
<keyword evidence="2" id="KW-0548">Nucleotidyltransferase</keyword>
<dbReference type="InterPro" id="IPR041373">
    <property type="entry name" value="RT_RNaseH"/>
</dbReference>
<evidence type="ECO:0000256" key="8">
    <source>
        <dbReference type="SAM" id="MobiDB-lite"/>
    </source>
</evidence>
<accession>A0A6J8CZ80</accession>
<dbReference type="GO" id="GO:0006259">
    <property type="term" value="P:DNA metabolic process"/>
    <property type="evidence" value="ECO:0007669"/>
    <property type="project" value="UniProtKB-ARBA"/>
</dbReference>
<dbReference type="GO" id="GO:0008270">
    <property type="term" value="F:zinc ion binding"/>
    <property type="evidence" value="ECO:0007669"/>
    <property type="project" value="UniProtKB-KW"/>
</dbReference>
<dbReference type="FunFam" id="3.10.20.370:FF:000001">
    <property type="entry name" value="Retrovirus-related Pol polyprotein from transposon 17.6-like protein"/>
    <property type="match status" value="1"/>
</dbReference>
<dbReference type="FunFam" id="1.10.340.70:FF:000001">
    <property type="entry name" value="Retrovirus-related Pol polyprotein from transposon gypsy-like Protein"/>
    <property type="match status" value="1"/>
</dbReference>
<dbReference type="Gene3D" id="1.10.340.70">
    <property type="match status" value="1"/>
</dbReference>
<dbReference type="Pfam" id="PF17917">
    <property type="entry name" value="RT_RNaseH"/>
    <property type="match status" value="1"/>
</dbReference>
<dbReference type="SMART" id="SM00343">
    <property type="entry name" value="ZnF_C2HC"/>
    <property type="match status" value="1"/>
</dbReference>
<dbReference type="GO" id="GO:0003677">
    <property type="term" value="F:DNA binding"/>
    <property type="evidence" value="ECO:0007669"/>
    <property type="project" value="UniProtKB-KW"/>
</dbReference>
<dbReference type="OrthoDB" id="6103922at2759"/>
<protein>
    <submittedName>
        <fullName evidence="10">Retrovirus-related Pol polyprotein from transposon 297,Retrovirus-related Pol polyprotein from transposon 17.6</fullName>
    </submittedName>
</protein>
<evidence type="ECO:0000256" key="1">
    <source>
        <dbReference type="ARBA" id="ARBA00022679"/>
    </source>
</evidence>
<keyword evidence="6" id="KW-0695">RNA-directed DNA polymerase</keyword>
<dbReference type="PANTHER" id="PTHR37984:SF5">
    <property type="entry name" value="PROTEIN NYNRIN-LIKE"/>
    <property type="match status" value="1"/>
</dbReference>
<keyword evidence="7" id="KW-0479">Metal-binding</keyword>